<comment type="similarity">
    <text evidence="1">Belongs to the SEN54 family.</text>
</comment>
<evidence type="ECO:0000313" key="4">
    <source>
        <dbReference type="EMBL" id="KAK6642812.1"/>
    </source>
</evidence>
<dbReference type="AlphaFoldDB" id="A0AAN8SAT7"/>
<evidence type="ECO:0000259" key="3">
    <source>
        <dbReference type="Pfam" id="PF12928"/>
    </source>
</evidence>
<comment type="caution">
    <text evidence="4">The sequence shown here is derived from an EMBL/GenBank/DDBJ whole genome shotgun (WGS) entry which is preliminary data.</text>
</comment>
<accession>A0AAN8SAT7</accession>
<evidence type="ECO:0000256" key="2">
    <source>
        <dbReference type="ARBA" id="ARBA00022694"/>
    </source>
</evidence>
<dbReference type="PANTHER" id="PTHR21027">
    <property type="entry name" value="TRNA-SPLICING ENDONUCLEASE SUBUNIT SEN54"/>
    <property type="match status" value="1"/>
</dbReference>
<proteinExistence type="inferred from homology"/>
<dbReference type="InterPro" id="IPR024336">
    <property type="entry name" value="tRNA_splic_suSen54_N"/>
</dbReference>
<evidence type="ECO:0000256" key="1">
    <source>
        <dbReference type="ARBA" id="ARBA00005736"/>
    </source>
</evidence>
<name>A0AAN8SAT7_POLSC</name>
<protein>
    <recommendedName>
        <fullName evidence="3">tRNA-splicing endonuclease subunit Sen54 N-terminal domain-containing protein</fullName>
    </recommendedName>
</protein>
<organism evidence="4 5">
    <name type="scientific">Polyplax serrata</name>
    <name type="common">Common mouse louse</name>
    <dbReference type="NCBI Taxonomy" id="468196"/>
    <lineage>
        <taxon>Eukaryota</taxon>
        <taxon>Metazoa</taxon>
        <taxon>Ecdysozoa</taxon>
        <taxon>Arthropoda</taxon>
        <taxon>Hexapoda</taxon>
        <taxon>Insecta</taxon>
        <taxon>Pterygota</taxon>
        <taxon>Neoptera</taxon>
        <taxon>Paraneoptera</taxon>
        <taxon>Psocodea</taxon>
        <taxon>Troctomorpha</taxon>
        <taxon>Phthiraptera</taxon>
        <taxon>Anoplura</taxon>
        <taxon>Polyplacidae</taxon>
        <taxon>Polyplax</taxon>
    </lineage>
</organism>
<dbReference type="GO" id="GO:0000379">
    <property type="term" value="P:tRNA-type intron splice site recognition and cleavage"/>
    <property type="evidence" value="ECO:0007669"/>
    <property type="project" value="TreeGrafter"/>
</dbReference>
<dbReference type="InterPro" id="IPR024337">
    <property type="entry name" value="tRNA_splic_suSen54"/>
</dbReference>
<sequence length="314" mass="35739">MLSAREIVEGRKKTPKIPIGCSKKEFEPDGTMEEICQIQDSLLEIKQIISSERIKKLGSLSQAVWQQELKLAEITHQVGSHWSKVGQRINKKLYAYPEEALYLLESGCLEITYNDVPISIQRAYFVLLGSNTGVSVEKYRVYSFLSGLGYKVVRHSPQNQVKSFTEKVKVQDEPLTSISLRRSNSEPDIEVSKPSKKLKVKDLRSLVECNESYNIRETLRKLEFIHSHFNVTDSILNIDFDIYAPAKKECSNKSSKKGPDCRIVIYRGCDPMPKLDNLARKYQDNVPVISAIVFPDHIAFYAINFGLIPNAFDC</sequence>
<dbReference type="Proteomes" id="UP001372834">
    <property type="component" value="Unassembled WGS sequence"/>
</dbReference>
<dbReference type="Pfam" id="PF12928">
    <property type="entry name" value="tRNA_int_end_N2"/>
    <property type="match status" value="1"/>
</dbReference>
<keyword evidence="2" id="KW-0819">tRNA processing</keyword>
<reference evidence="4 5" key="1">
    <citation type="submission" date="2023-10" db="EMBL/GenBank/DDBJ databases">
        <title>Genomes of two closely related lineages of the louse Polyplax serrata with different host specificities.</title>
        <authorList>
            <person name="Martinu J."/>
            <person name="Tarabai H."/>
            <person name="Stefka J."/>
            <person name="Hypsa V."/>
        </authorList>
    </citation>
    <scope>NUCLEOTIDE SEQUENCE [LARGE SCALE GENOMIC DNA]</scope>
    <source>
        <strain evidence="4">HR10_N</strain>
    </source>
</reference>
<dbReference type="PANTHER" id="PTHR21027:SF1">
    <property type="entry name" value="TRNA-SPLICING ENDONUCLEASE SUBUNIT SEN54"/>
    <property type="match status" value="1"/>
</dbReference>
<gene>
    <name evidence="4" type="ORF">RUM43_004314</name>
</gene>
<dbReference type="EMBL" id="JAWJWE010000002">
    <property type="protein sequence ID" value="KAK6642812.1"/>
    <property type="molecule type" value="Genomic_DNA"/>
</dbReference>
<evidence type="ECO:0000313" key="5">
    <source>
        <dbReference type="Proteomes" id="UP001372834"/>
    </source>
</evidence>
<feature type="domain" description="tRNA-splicing endonuclease subunit Sen54 N-terminal" evidence="3">
    <location>
        <begin position="47"/>
        <end position="113"/>
    </location>
</feature>
<dbReference type="GO" id="GO:0000214">
    <property type="term" value="C:tRNA-intron endonuclease complex"/>
    <property type="evidence" value="ECO:0007669"/>
    <property type="project" value="TreeGrafter"/>
</dbReference>